<gene>
    <name evidence="2" type="ORF">CR513_26851</name>
</gene>
<reference evidence="2" key="1">
    <citation type="submission" date="2018-05" db="EMBL/GenBank/DDBJ databases">
        <title>Draft genome of Mucuna pruriens seed.</title>
        <authorList>
            <person name="Nnadi N.E."/>
            <person name="Vos R."/>
            <person name="Hasami M.H."/>
            <person name="Devisetty U.K."/>
            <person name="Aguiy J.C."/>
        </authorList>
    </citation>
    <scope>NUCLEOTIDE SEQUENCE [LARGE SCALE GENOMIC DNA]</scope>
    <source>
        <strain evidence="2">JCA_2017</strain>
    </source>
</reference>
<evidence type="ECO:0000313" key="3">
    <source>
        <dbReference type="Proteomes" id="UP000257109"/>
    </source>
</evidence>
<dbReference type="Proteomes" id="UP000257109">
    <property type="component" value="Unassembled WGS sequence"/>
</dbReference>
<accession>A0A371GKX0</accession>
<evidence type="ECO:0000313" key="2">
    <source>
        <dbReference type="EMBL" id="RDX91209.1"/>
    </source>
</evidence>
<proteinExistence type="predicted"/>
<dbReference type="AlphaFoldDB" id="A0A371GKX0"/>
<protein>
    <recommendedName>
        <fullName evidence="4">Secreted protein</fullName>
    </recommendedName>
</protein>
<keyword evidence="3" id="KW-1185">Reference proteome</keyword>
<feature type="signal peptide" evidence="1">
    <location>
        <begin position="1"/>
        <end position="35"/>
    </location>
</feature>
<sequence length="82" mass="8888">MLPTHVVNYISPIKHMLSFFLSSLLMLSQVFECVAFVHYHNPHCRKLDPIVVKCLSLVIPKIKLGGGGGGGREGASLEQGVA</sequence>
<keyword evidence="1" id="KW-0732">Signal</keyword>
<feature type="non-terminal residue" evidence="2">
    <location>
        <position position="1"/>
    </location>
</feature>
<comment type="caution">
    <text evidence="2">The sequence shown here is derived from an EMBL/GenBank/DDBJ whole genome shotgun (WGS) entry which is preliminary data.</text>
</comment>
<name>A0A371GKX0_MUCPR</name>
<dbReference type="EMBL" id="QJKJ01005181">
    <property type="protein sequence ID" value="RDX91209.1"/>
    <property type="molecule type" value="Genomic_DNA"/>
</dbReference>
<organism evidence="2 3">
    <name type="scientific">Mucuna pruriens</name>
    <name type="common">Velvet bean</name>
    <name type="synonym">Dolichos pruriens</name>
    <dbReference type="NCBI Taxonomy" id="157652"/>
    <lineage>
        <taxon>Eukaryota</taxon>
        <taxon>Viridiplantae</taxon>
        <taxon>Streptophyta</taxon>
        <taxon>Embryophyta</taxon>
        <taxon>Tracheophyta</taxon>
        <taxon>Spermatophyta</taxon>
        <taxon>Magnoliopsida</taxon>
        <taxon>eudicotyledons</taxon>
        <taxon>Gunneridae</taxon>
        <taxon>Pentapetalae</taxon>
        <taxon>rosids</taxon>
        <taxon>fabids</taxon>
        <taxon>Fabales</taxon>
        <taxon>Fabaceae</taxon>
        <taxon>Papilionoideae</taxon>
        <taxon>50 kb inversion clade</taxon>
        <taxon>NPAAA clade</taxon>
        <taxon>indigoferoid/millettioid clade</taxon>
        <taxon>Phaseoleae</taxon>
        <taxon>Mucuna</taxon>
    </lineage>
</organism>
<evidence type="ECO:0008006" key="4">
    <source>
        <dbReference type="Google" id="ProtNLM"/>
    </source>
</evidence>
<feature type="chain" id="PRO_5016655016" description="Secreted protein" evidence="1">
    <location>
        <begin position="36"/>
        <end position="82"/>
    </location>
</feature>
<evidence type="ECO:0000256" key="1">
    <source>
        <dbReference type="SAM" id="SignalP"/>
    </source>
</evidence>